<dbReference type="AlphaFoldDB" id="A0A419UZM1"/>
<evidence type="ECO:0000313" key="1">
    <source>
        <dbReference type="EMBL" id="RKD71124.1"/>
    </source>
</evidence>
<organism evidence="1 2">
    <name type="scientific">Sinobaca qinghaiensis</name>
    <dbReference type="NCBI Taxonomy" id="342944"/>
    <lineage>
        <taxon>Bacteria</taxon>
        <taxon>Bacillati</taxon>
        <taxon>Bacillota</taxon>
        <taxon>Bacilli</taxon>
        <taxon>Bacillales</taxon>
        <taxon>Sporolactobacillaceae</taxon>
        <taxon>Sinobaca</taxon>
    </lineage>
</organism>
<proteinExistence type="predicted"/>
<sequence length="264" mass="30773">MQTAIRKNTTQLRSVFSVIHEEPREWECKHSLKDWAAEETESCRQFLEQYGTYIDAPSLDMSAAFWANRFSRFIAFGHWAIVHGLDMNRLSDSCTVFLVPGEYAEPVYQFLIDRDVLEESRAGMTDTKQALACYYAEQVTPLFLRFSEIAGVRVKELWGQVYHAVPYFIHLAKVTEEKETEKALEQSWQDVLAFEDGKIFGRSKPPFSFRCMEIPNPAGEEKIYTKPTCCLAFKGSNSYCYRCPRMKKEERNEKYEKLTKRQEA</sequence>
<dbReference type="Proteomes" id="UP000285120">
    <property type="component" value="Unassembled WGS sequence"/>
</dbReference>
<gene>
    <name evidence="1" type="ORF">ATL39_2515</name>
</gene>
<dbReference type="OrthoDB" id="2819999at2"/>
<evidence type="ECO:0008006" key="3">
    <source>
        <dbReference type="Google" id="ProtNLM"/>
    </source>
</evidence>
<dbReference type="EMBL" id="RAPK01000010">
    <property type="protein sequence ID" value="RKD71124.1"/>
    <property type="molecule type" value="Genomic_DNA"/>
</dbReference>
<dbReference type="RefSeq" id="WP_120193681.1">
    <property type="nucleotide sequence ID" value="NZ_RAPK01000010.1"/>
</dbReference>
<evidence type="ECO:0000313" key="2">
    <source>
        <dbReference type="Proteomes" id="UP000285120"/>
    </source>
</evidence>
<protein>
    <recommendedName>
        <fullName evidence="3">Ferric iron reductase protein FhuF</fullName>
    </recommendedName>
</protein>
<keyword evidence="2" id="KW-1185">Reference proteome</keyword>
<reference evidence="1 2" key="1">
    <citation type="submission" date="2018-09" db="EMBL/GenBank/DDBJ databases">
        <title>Genomic Encyclopedia of Archaeal and Bacterial Type Strains, Phase II (KMG-II): from individual species to whole genera.</title>
        <authorList>
            <person name="Goeker M."/>
        </authorList>
    </citation>
    <scope>NUCLEOTIDE SEQUENCE [LARGE SCALE GENOMIC DNA]</scope>
    <source>
        <strain evidence="1 2">DSM 17008</strain>
    </source>
</reference>
<accession>A0A419UZM1</accession>
<name>A0A419UZM1_9BACL</name>
<comment type="caution">
    <text evidence="1">The sequence shown here is derived from an EMBL/GenBank/DDBJ whole genome shotgun (WGS) entry which is preliminary data.</text>
</comment>